<reference evidence="13 14" key="2">
    <citation type="submission" date="2020-07" db="EMBL/GenBank/DDBJ databases">
        <title>Genome assembly of wild tea tree DASZ reveals pedigree and selection history of tea varieties.</title>
        <authorList>
            <person name="Zhang W."/>
        </authorList>
    </citation>
    <scope>NUCLEOTIDE SEQUENCE [LARGE SCALE GENOMIC DNA]</scope>
    <source>
        <strain evidence="14">cv. G240</strain>
        <tissue evidence="13">Leaf</tissue>
    </source>
</reference>
<evidence type="ECO:0000256" key="12">
    <source>
        <dbReference type="RuleBase" id="RU910715"/>
    </source>
</evidence>
<evidence type="ECO:0000256" key="6">
    <source>
        <dbReference type="ARBA" id="ARBA00022597"/>
    </source>
</evidence>
<evidence type="ECO:0000256" key="10">
    <source>
        <dbReference type="ARBA" id="ARBA00023034"/>
    </source>
</evidence>
<name>A0A7J7HWR8_CAMSI</name>
<accession>A0A7J7HWR8</accession>
<protein>
    <recommendedName>
        <fullName evidence="12">Bidirectional sugar transporter SWEET</fullName>
    </recommendedName>
</protein>
<dbReference type="GO" id="GO:0005886">
    <property type="term" value="C:plasma membrane"/>
    <property type="evidence" value="ECO:0007669"/>
    <property type="project" value="UniProtKB-SubCell"/>
</dbReference>
<feature type="transmembrane region" description="Helical" evidence="12">
    <location>
        <begin position="106"/>
        <end position="125"/>
    </location>
</feature>
<evidence type="ECO:0000256" key="8">
    <source>
        <dbReference type="ARBA" id="ARBA00022737"/>
    </source>
</evidence>
<keyword evidence="4 12" id="KW-0813">Transport</keyword>
<evidence type="ECO:0000256" key="3">
    <source>
        <dbReference type="ARBA" id="ARBA00007809"/>
    </source>
</evidence>
<sequence>MGGFSSHNLAFAFGLLGNIISFFVFLSPLPTFYQIFKKKSTEGFQSVPYIVALFSAMLLMYYAFLKKIDSTLIITINSFGCLVETIYICVYLFYAPKKIKFKTMKLLGFMLGGFGAILILTQFLIKKSSTRFHIVGWICLLFSVSVFAAPLCILKQVIRTKSVEFMPFSLSLSLTLNAVMWFFYGLLIKDFNIAVNSECLGVYFWNYSNGALRDYKNPKKVVAKDQKFSSDQIPNKVIALEEEKLSELVEQVIDVVKDQKFSSDQIPNKVIALEEEKLSELVEQVIDVVKLSSIACQEIIPVMPHLNGHNIAKELNTIKPNLEVTVPV</sequence>
<dbReference type="GO" id="GO:0051119">
    <property type="term" value="F:sugar transmembrane transporter activity"/>
    <property type="evidence" value="ECO:0007669"/>
    <property type="project" value="InterPro"/>
</dbReference>
<keyword evidence="5" id="KW-1003">Cell membrane</keyword>
<comment type="function">
    <text evidence="12">Mediates both low-affinity uptake and efflux of sugar across the membrane.</text>
</comment>
<evidence type="ECO:0000313" key="14">
    <source>
        <dbReference type="Proteomes" id="UP000593564"/>
    </source>
</evidence>
<dbReference type="FunFam" id="1.20.1280.290:FF:000001">
    <property type="entry name" value="Bidirectional sugar transporter SWEET"/>
    <property type="match status" value="1"/>
</dbReference>
<keyword evidence="8" id="KW-0677">Repeat</keyword>
<evidence type="ECO:0000256" key="9">
    <source>
        <dbReference type="ARBA" id="ARBA00022989"/>
    </source>
</evidence>
<keyword evidence="10" id="KW-0333">Golgi apparatus</keyword>
<evidence type="ECO:0000256" key="2">
    <source>
        <dbReference type="ARBA" id="ARBA00004653"/>
    </source>
</evidence>
<keyword evidence="11 12" id="KW-0472">Membrane</keyword>
<dbReference type="PANTHER" id="PTHR10791:SF22">
    <property type="entry name" value="BIDIRECTIONAL SUGAR TRANSPORTER SWEET11"/>
    <property type="match status" value="1"/>
</dbReference>
<evidence type="ECO:0000256" key="4">
    <source>
        <dbReference type="ARBA" id="ARBA00022448"/>
    </source>
</evidence>
<keyword evidence="7 12" id="KW-0812">Transmembrane</keyword>
<evidence type="ECO:0000313" key="13">
    <source>
        <dbReference type="EMBL" id="KAF5957283.1"/>
    </source>
</evidence>
<dbReference type="Proteomes" id="UP000593564">
    <property type="component" value="Unassembled WGS sequence"/>
</dbReference>
<keyword evidence="6 12" id="KW-0762">Sugar transport</keyword>
<dbReference type="InterPro" id="IPR004316">
    <property type="entry name" value="SWEET_rpt"/>
</dbReference>
<feature type="transmembrane region" description="Helical" evidence="12">
    <location>
        <begin position="47"/>
        <end position="65"/>
    </location>
</feature>
<keyword evidence="14" id="KW-1185">Reference proteome</keyword>
<dbReference type="GO" id="GO:0000139">
    <property type="term" value="C:Golgi membrane"/>
    <property type="evidence" value="ECO:0007669"/>
    <property type="project" value="UniProtKB-SubCell"/>
</dbReference>
<reference evidence="14" key="1">
    <citation type="journal article" date="2020" name="Nat. Commun.">
        <title>Genome assembly of wild tea tree DASZ reveals pedigree and selection history of tea varieties.</title>
        <authorList>
            <person name="Zhang W."/>
            <person name="Zhang Y."/>
            <person name="Qiu H."/>
            <person name="Guo Y."/>
            <person name="Wan H."/>
            <person name="Zhang X."/>
            <person name="Scossa F."/>
            <person name="Alseekh S."/>
            <person name="Zhang Q."/>
            <person name="Wang P."/>
            <person name="Xu L."/>
            <person name="Schmidt M.H."/>
            <person name="Jia X."/>
            <person name="Li D."/>
            <person name="Zhu A."/>
            <person name="Guo F."/>
            <person name="Chen W."/>
            <person name="Ni D."/>
            <person name="Usadel B."/>
            <person name="Fernie A.R."/>
            <person name="Wen W."/>
        </authorList>
    </citation>
    <scope>NUCLEOTIDE SEQUENCE [LARGE SCALE GENOMIC DNA]</scope>
    <source>
        <strain evidence="14">cv. G240</strain>
    </source>
</reference>
<feature type="transmembrane region" description="Helical" evidence="12">
    <location>
        <begin position="131"/>
        <end position="153"/>
    </location>
</feature>
<feature type="transmembrane region" description="Helical" evidence="12">
    <location>
        <begin position="6"/>
        <end position="26"/>
    </location>
</feature>
<dbReference type="AlphaFoldDB" id="A0A7J7HWR8"/>
<organism evidence="13 14">
    <name type="scientific">Camellia sinensis</name>
    <name type="common">Tea plant</name>
    <name type="synonym">Thea sinensis</name>
    <dbReference type="NCBI Taxonomy" id="4442"/>
    <lineage>
        <taxon>Eukaryota</taxon>
        <taxon>Viridiplantae</taxon>
        <taxon>Streptophyta</taxon>
        <taxon>Embryophyta</taxon>
        <taxon>Tracheophyta</taxon>
        <taxon>Spermatophyta</taxon>
        <taxon>Magnoliopsida</taxon>
        <taxon>eudicotyledons</taxon>
        <taxon>Gunneridae</taxon>
        <taxon>Pentapetalae</taxon>
        <taxon>asterids</taxon>
        <taxon>Ericales</taxon>
        <taxon>Theaceae</taxon>
        <taxon>Camellia</taxon>
    </lineage>
</organism>
<comment type="similarity">
    <text evidence="3 12">Belongs to the SWEET sugar transporter family.</text>
</comment>
<comment type="caution">
    <text evidence="13">The sequence shown here is derived from an EMBL/GenBank/DDBJ whole genome shotgun (WGS) entry which is preliminary data.</text>
</comment>
<evidence type="ECO:0000256" key="11">
    <source>
        <dbReference type="ARBA" id="ARBA00023136"/>
    </source>
</evidence>
<comment type="subcellular location">
    <subcellularLocation>
        <location evidence="1">Cell membrane</location>
        <topology evidence="1">Multi-pass membrane protein</topology>
    </subcellularLocation>
    <subcellularLocation>
        <location evidence="2">Golgi apparatus membrane</location>
        <topology evidence="2">Multi-pass membrane protein</topology>
    </subcellularLocation>
</comment>
<dbReference type="Gene3D" id="1.20.1280.290">
    <property type="match status" value="2"/>
</dbReference>
<evidence type="ECO:0000256" key="5">
    <source>
        <dbReference type="ARBA" id="ARBA00022475"/>
    </source>
</evidence>
<dbReference type="InterPro" id="IPR047664">
    <property type="entry name" value="SWEET"/>
</dbReference>
<keyword evidence="9 12" id="KW-1133">Transmembrane helix</keyword>
<feature type="transmembrane region" description="Helical" evidence="12">
    <location>
        <begin position="165"/>
        <end position="187"/>
    </location>
</feature>
<gene>
    <name evidence="13" type="ORF">HYC85_004508</name>
</gene>
<comment type="caution">
    <text evidence="12">Lacks conserved residue(s) required for the propagation of feature annotation.</text>
</comment>
<dbReference type="FunFam" id="1.20.1280.290:FF:000004">
    <property type="entry name" value="Sugar transporter SWEET"/>
    <property type="match status" value="1"/>
</dbReference>
<evidence type="ECO:0000256" key="1">
    <source>
        <dbReference type="ARBA" id="ARBA00004651"/>
    </source>
</evidence>
<evidence type="ECO:0000256" key="7">
    <source>
        <dbReference type="ARBA" id="ARBA00022692"/>
    </source>
</evidence>
<proteinExistence type="inferred from homology"/>
<feature type="transmembrane region" description="Helical" evidence="12">
    <location>
        <begin position="71"/>
        <end position="94"/>
    </location>
</feature>
<dbReference type="EMBL" id="JACBKZ010000002">
    <property type="protein sequence ID" value="KAF5957283.1"/>
    <property type="molecule type" value="Genomic_DNA"/>
</dbReference>
<dbReference type="PANTHER" id="PTHR10791">
    <property type="entry name" value="RAG1-ACTIVATING PROTEIN 1"/>
    <property type="match status" value="1"/>
</dbReference>
<dbReference type="Pfam" id="PF03083">
    <property type="entry name" value="MtN3_slv"/>
    <property type="match status" value="2"/>
</dbReference>